<organism evidence="3 4">
    <name type="scientific">Dyella japonica</name>
    <dbReference type="NCBI Taxonomy" id="231455"/>
    <lineage>
        <taxon>Bacteria</taxon>
        <taxon>Pseudomonadati</taxon>
        <taxon>Pseudomonadota</taxon>
        <taxon>Gammaproteobacteria</taxon>
        <taxon>Lysobacterales</taxon>
        <taxon>Rhodanobacteraceae</taxon>
        <taxon>Dyella</taxon>
    </lineage>
</organism>
<comment type="caution">
    <text evidence="3">The sequence shown here is derived from an EMBL/GenBank/DDBJ whole genome shotgun (WGS) entry which is preliminary data.</text>
</comment>
<evidence type="ECO:0000313" key="4">
    <source>
        <dbReference type="Proteomes" id="UP001549184"/>
    </source>
</evidence>
<dbReference type="InterPro" id="IPR048126">
    <property type="entry name" value="Toxin_VasX"/>
</dbReference>
<evidence type="ECO:0000259" key="2">
    <source>
        <dbReference type="Pfam" id="PF20249"/>
    </source>
</evidence>
<feature type="transmembrane region" description="Helical" evidence="1">
    <location>
        <begin position="832"/>
        <end position="853"/>
    </location>
</feature>
<keyword evidence="1" id="KW-1133">Transmembrane helix</keyword>
<feature type="transmembrane region" description="Helical" evidence="1">
    <location>
        <begin position="806"/>
        <end position="825"/>
    </location>
</feature>
<protein>
    <recommendedName>
        <fullName evidence="2">Toxin VasX N-terminal region domain-containing protein</fullName>
    </recommendedName>
</protein>
<keyword evidence="1" id="KW-0812">Transmembrane</keyword>
<keyword evidence="4" id="KW-1185">Reference proteome</keyword>
<sequence>MSTSQTLSTVAAETSPLPPGACRACERKGLPILPLRQAVLPAHKGLAQHGTLTNPAVQSSLRTLREGYVYVLLDQKQWQAYQVTPEGYLRQFNPYEMPRAKPQPLSKACLTAGHDLRASFLNIDTRAHKQAWIAFAQDPWPASVLDAYKSGKTPRADYRQRFTVVDLAALKADPAKTQALALEHAHPLAGQVAEYTSGIDDFGSIHGWYPRQPHAQAMRDYLRILEKQYGLTNGVAGIILPDPVGVVRELNNLRLAQSTQLQRWAEGPKNRYQHLTSQCLLGIRTLLAKRADDAVPDSPTPLLDIMPSESGTPPVFGDPAKERADAVRYQTEQTIGRLEGRYSESARKSFQDAYDKAVANAQKIIDAHAKDWAAVIIASPDWRRIVELDYADATPRSLSCRLQMVSDCLAGGITDAPPPPAKPGEKTSGEVLGPSGKVWQQLLSDPKSPAYIALQGQHTDLITALTPLFGAGAMPNDAGKKYYDTLKGVVGSEGIANWREHVTVTAADHLMAAMHDAANRLDKQLSAGVKAALDALHQGSAWLYGGAQWTQVNVQLAIGECFDILSENLHGMVDSAKQGAGRRVRAMVFSGLLAIPNPVVRKTVIHVTLWVRGSAEEVHKQWQSLGQGAKAEANAVWREVSAGAKNLAPDVAQVMKGFKVSASAARSFASRSFASMKSLSVGGVDGGLSLISLYFLQDSLKSSLADLDTKVGARHPEAVAAFYGASVGMMGGAAEVAGQTIKVPAEAVKAFVLRAGAADAPALTKVVGLGMTLVKAGGVIAAVGGIADGAANISAVVRVAKVGDGWAAGAYAVAGFLSLGGVWFSSIGALEAGVLFGPLGIGIALGLAAFTLVQVAKSNESDALELWARHSCFGSDPKHRKWGLTDKDGKPVEVTDIAAIMDSAIAALNAAVLGMDVALGFDSAKRLMDSTALATADVEVLKNTGGIESGTALNYRIVLPGFDPNLSRYRFTLEVSRFGLRKDGRREPTIIKQTLASGQVNDEGSIAEPTAIPRPDYTLQEEKKPTGKVPVLSGSYWLDAHNGFKAATLIISYWPDKTDKNGVAIVELTELA</sequence>
<evidence type="ECO:0000313" key="3">
    <source>
        <dbReference type="EMBL" id="MET3654750.1"/>
    </source>
</evidence>
<dbReference type="CDD" id="cd20707">
    <property type="entry name" value="MIX_III"/>
    <property type="match status" value="1"/>
</dbReference>
<dbReference type="RefSeq" id="WP_354016092.1">
    <property type="nucleotide sequence ID" value="NZ_JBEPMU010000009.1"/>
</dbReference>
<dbReference type="InterPro" id="IPR046864">
    <property type="entry name" value="VasX_N"/>
</dbReference>
<dbReference type="Pfam" id="PF20249">
    <property type="entry name" value="VasX_N"/>
    <property type="match status" value="1"/>
</dbReference>
<reference evidence="3 4" key="1">
    <citation type="submission" date="2024-06" db="EMBL/GenBank/DDBJ databases">
        <title>Sorghum-associated microbial communities from plants grown in Nebraska, USA.</title>
        <authorList>
            <person name="Schachtman D."/>
        </authorList>
    </citation>
    <scope>NUCLEOTIDE SEQUENCE [LARGE SCALE GENOMIC DNA]</scope>
    <source>
        <strain evidence="3 4">1073</strain>
    </source>
</reference>
<dbReference type="Proteomes" id="UP001549184">
    <property type="component" value="Unassembled WGS sequence"/>
</dbReference>
<accession>A0ABV2K0Y8</accession>
<proteinExistence type="predicted"/>
<evidence type="ECO:0000256" key="1">
    <source>
        <dbReference type="SAM" id="Phobius"/>
    </source>
</evidence>
<dbReference type="NCBIfam" id="NF041559">
    <property type="entry name" value="BTH_I2691_fam"/>
    <property type="match status" value="1"/>
</dbReference>
<gene>
    <name evidence="3" type="ORF">ABIC75_004498</name>
</gene>
<name>A0ABV2K0Y8_9GAMM</name>
<keyword evidence="1" id="KW-0472">Membrane</keyword>
<dbReference type="EMBL" id="JBEPMU010000009">
    <property type="protein sequence ID" value="MET3654750.1"/>
    <property type="molecule type" value="Genomic_DNA"/>
</dbReference>
<feature type="domain" description="Toxin VasX N-terminal region" evidence="2">
    <location>
        <begin position="22"/>
        <end position="164"/>
    </location>
</feature>